<accession>A0A7J8S3A7</accession>
<dbReference type="Proteomes" id="UP000593561">
    <property type="component" value="Unassembled WGS sequence"/>
</dbReference>
<name>A0A7J8S3A7_GOSDV</name>
<evidence type="ECO:0008006" key="3">
    <source>
        <dbReference type="Google" id="ProtNLM"/>
    </source>
</evidence>
<keyword evidence="2" id="KW-1185">Reference proteome</keyword>
<sequence length="149" mass="16902">MEGSLFKIDLLVVVFAVGKTKRTRLTSMIEGWKKACQYFHLLVMRTNLVNLWHPHGGVTITDMGEKWFLFQFYYEIDLDRKLDIGISGIENMDSNKDLGEEDCLMEIGERKKRQCNSRAAGCNGNLMLECSGTEESPNKASPLAYVEGD</sequence>
<evidence type="ECO:0000313" key="1">
    <source>
        <dbReference type="EMBL" id="MBA0620066.1"/>
    </source>
</evidence>
<comment type="caution">
    <text evidence="1">The sequence shown here is derived from an EMBL/GenBank/DDBJ whole genome shotgun (WGS) entry which is preliminary data.</text>
</comment>
<dbReference type="AlphaFoldDB" id="A0A7J8S3A7"/>
<evidence type="ECO:0000313" key="2">
    <source>
        <dbReference type="Proteomes" id="UP000593561"/>
    </source>
</evidence>
<gene>
    <name evidence="1" type="ORF">Godav_005837</name>
</gene>
<dbReference type="EMBL" id="JABFAC010000008">
    <property type="protein sequence ID" value="MBA0620066.1"/>
    <property type="molecule type" value="Genomic_DNA"/>
</dbReference>
<organism evidence="1 2">
    <name type="scientific">Gossypium davidsonii</name>
    <name type="common">Davidson's cotton</name>
    <name type="synonym">Gossypium klotzschianum subsp. davidsonii</name>
    <dbReference type="NCBI Taxonomy" id="34287"/>
    <lineage>
        <taxon>Eukaryota</taxon>
        <taxon>Viridiplantae</taxon>
        <taxon>Streptophyta</taxon>
        <taxon>Embryophyta</taxon>
        <taxon>Tracheophyta</taxon>
        <taxon>Spermatophyta</taxon>
        <taxon>Magnoliopsida</taxon>
        <taxon>eudicotyledons</taxon>
        <taxon>Gunneridae</taxon>
        <taxon>Pentapetalae</taxon>
        <taxon>rosids</taxon>
        <taxon>malvids</taxon>
        <taxon>Malvales</taxon>
        <taxon>Malvaceae</taxon>
        <taxon>Malvoideae</taxon>
        <taxon>Gossypium</taxon>
    </lineage>
</organism>
<reference evidence="1 2" key="1">
    <citation type="journal article" date="2019" name="Genome Biol. Evol.">
        <title>Insights into the evolution of the New World diploid cottons (Gossypium, subgenus Houzingenia) based on genome sequencing.</title>
        <authorList>
            <person name="Grover C.E."/>
            <person name="Arick M.A. 2nd"/>
            <person name="Thrash A."/>
            <person name="Conover J.L."/>
            <person name="Sanders W.S."/>
            <person name="Peterson D.G."/>
            <person name="Frelichowski J.E."/>
            <person name="Scheffler J.A."/>
            <person name="Scheffler B.E."/>
            <person name="Wendel J.F."/>
        </authorList>
    </citation>
    <scope>NUCLEOTIDE SEQUENCE [LARGE SCALE GENOMIC DNA]</scope>
    <source>
        <strain evidence="1">27</strain>
        <tissue evidence="1">Leaf</tissue>
    </source>
</reference>
<protein>
    <recommendedName>
        <fullName evidence="3">DUF4283 domain-containing protein</fullName>
    </recommendedName>
</protein>
<proteinExistence type="predicted"/>